<proteinExistence type="predicted"/>
<sequence>MALADDIRMAERHVRHGELHIARQHSLIAGLEAAGKPADGAKAFLALLEDLQMLHRAHLSRLLRRASGG</sequence>
<organism evidence="2 4">
    <name type="scientific">Mesorhizobium plurifarium</name>
    <dbReference type="NCBI Taxonomy" id="69974"/>
    <lineage>
        <taxon>Bacteria</taxon>
        <taxon>Pseudomonadati</taxon>
        <taxon>Pseudomonadota</taxon>
        <taxon>Alphaproteobacteria</taxon>
        <taxon>Hyphomicrobiales</taxon>
        <taxon>Phyllobacteriaceae</taxon>
        <taxon>Mesorhizobium</taxon>
    </lineage>
</organism>
<dbReference type="EMBL" id="CCNE01000018">
    <property type="protein sequence ID" value="CDX56846.1"/>
    <property type="molecule type" value="Genomic_DNA"/>
</dbReference>
<dbReference type="AlphaFoldDB" id="A0A090GUL7"/>
<reference evidence="3" key="1">
    <citation type="submission" date="2014-08" db="EMBL/GenBank/DDBJ databases">
        <authorList>
            <person name="Moulin L."/>
        </authorList>
    </citation>
    <scope>NUCLEOTIDE SEQUENCE [LARGE SCALE GENOMIC DNA]</scope>
</reference>
<name>A0A090GUL7_MESPL</name>
<dbReference type="EMBL" id="CCMZ01000016">
    <property type="protein sequence ID" value="CDX17342.1"/>
    <property type="molecule type" value="Genomic_DNA"/>
</dbReference>
<reference evidence="2 4" key="2">
    <citation type="submission" date="2014-08" db="EMBL/GenBank/DDBJ databases">
        <authorList>
            <person name="Moulin Lionel"/>
        </authorList>
    </citation>
    <scope>NUCLEOTIDE SEQUENCE [LARGE SCALE GENOMIC DNA]</scope>
</reference>
<dbReference type="Proteomes" id="UP000045285">
    <property type="component" value="Unassembled WGS sequence"/>
</dbReference>
<evidence type="ECO:0000313" key="3">
    <source>
        <dbReference type="Proteomes" id="UP000045285"/>
    </source>
</evidence>
<protein>
    <submittedName>
        <fullName evidence="2">Uncharacterized protein</fullName>
    </submittedName>
</protein>
<gene>
    <name evidence="1" type="ORF">MPL3356_230152</name>
    <name evidence="2" type="ORF">MPL3365_250024</name>
</gene>
<evidence type="ECO:0000313" key="1">
    <source>
        <dbReference type="EMBL" id="CDX17342.1"/>
    </source>
</evidence>
<dbReference type="Proteomes" id="UP000046122">
    <property type="component" value="Unassembled WGS sequence"/>
</dbReference>
<accession>A0A090GUL7</accession>
<evidence type="ECO:0000313" key="2">
    <source>
        <dbReference type="EMBL" id="CDX56846.1"/>
    </source>
</evidence>
<keyword evidence="3" id="KW-1185">Reference proteome</keyword>
<evidence type="ECO:0000313" key="4">
    <source>
        <dbReference type="Proteomes" id="UP000046122"/>
    </source>
</evidence>